<evidence type="ECO:0000313" key="2">
    <source>
        <dbReference type="Proteomes" id="UP000078599"/>
    </source>
</evidence>
<proteinExistence type="predicted"/>
<organism evidence="1 2">
    <name type="scientific">Thiomonas arsenitoxydans (strain DSM 22701 / CIP 110005 / 3As)</name>
    <dbReference type="NCBI Taxonomy" id="426114"/>
    <lineage>
        <taxon>Bacteria</taxon>
        <taxon>Pseudomonadati</taxon>
        <taxon>Pseudomonadota</taxon>
        <taxon>Betaproteobacteria</taxon>
        <taxon>Burkholderiales</taxon>
        <taxon>Thiomonas</taxon>
    </lineage>
</organism>
<protein>
    <submittedName>
        <fullName evidence="1">Uncharacterized protein</fullName>
    </submittedName>
</protein>
<comment type="caution">
    <text evidence="1">The sequence shown here is derived from an EMBL/GenBank/DDBJ whole genome shotgun (WGS) entry which is preliminary data.</text>
</comment>
<evidence type="ECO:0000313" key="1">
    <source>
        <dbReference type="EMBL" id="CQR35368.1"/>
    </source>
</evidence>
<name>A0ABP1Z732_THIA3</name>
<reference evidence="1 2" key="1">
    <citation type="submission" date="2015-03" db="EMBL/GenBank/DDBJ databases">
        <authorList>
            <person name="Regsiter A."/>
            <person name="william w."/>
        </authorList>
    </citation>
    <scope>NUCLEOTIDE SEQUENCE [LARGE SCALE GENOMIC DNA]</scope>
    <source>
        <strain evidence="1 2">CB1</strain>
    </source>
</reference>
<keyword evidence="2" id="KW-1185">Reference proteome</keyword>
<gene>
    <name evidence="1" type="ORF">THICB1_50140</name>
</gene>
<dbReference type="Proteomes" id="UP000078599">
    <property type="component" value="Unassembled WGS sequence"/>
</dbReference>
<dbReference type="EMBL" id="CTRI01000027">
    <property type="protein sequence ID" value="CQR35368.1"/>
    <property type="molecule type" value="Genomic_DNA"/>
</dbReference>
<accession>A0ABP1Z732</accession>
<sequence>MRNVEATSSAFCIIKSQGSADFVVVEEFDSSSSTPLVLPVVVAFATFTPLMELWDNTVCRIPHATEKLPR</sequence>